<name>A0A6I6IUW4_9RHOB</name>
<feature type="chain" id="PRO_5026056700" description="Chemotaxis protein" evidence="1">
    <location>
        <begin position="21"/>
        <end position="189"/>
    </location>
</feature>
<sequence length="189" mass="20532">MKRILSICTALTFVCSAALAGNEYSTDIKAVADEVLSTWTRDQSIVTAVRDQNLTSVDLSQSDIDALDQKWRAQTISGGDMIDEVLANSLSVHLRALQAESHGQFSEIFVTDIRGLNVGQSDVTSDFWQGDEAKWQVPFATNEIHVGDVEFDESAQAYQSQVSLPIVDGGSVIGVITVGINLEQLALRN</sequence>
<dbReference type="Pfam" id="PF22673">
    <property type="entry name" value="MCP-like_PDC_1"/>
    <property type="match status" value="1"/>
</dbReference>
<protein>
    <recommendedName>
        <fullName evidence="4">Chemotaxis protein</fullName>
    </recommendedName>
</protein>
<dbReference type="AlphaFoldDB" id="A0A6I6IUW4"/>
<dbReference type="CDD" id="cd18773">
    <property type="entry name" value="PDC1_HK_sensor"/>
    <property type="match status" value="1"/>
</dbReference>
<dbReference type="Gene3D" id="3.30.450.20">
    <property type="entry name" value="PAS domain"/>
    <property type="match status" value="1"/>
</dbReference>
<reference evidence="3" key="1">
    <citation type="submission" date="2018-12" db="EMBL/GenBank/DDBJ databases">
        <title>Complete genome sequence of Roseovarius sp. MME-070.</title>
        <authorList>
            <person name="Nam Y.-D."/>
            <person name="Kang J."/>
            <person name="Chung W.-H."/>
            <person name="Park Y.S."/>
        </authorList>
    </citation>
    <scope>NUCLEOTIDE SEQUENCE [LARGE SCALE GENOMIC DNA]</scope>
    <source>
        <strain evidence="3">MME-070</strain>
    </source>
</reference>
<gene>
    <name evidence="2" type="ORF">EI983_15985</name>
</gene>
<keyword evidence="3" id="KW-1185">Reference proteome</keyword>
<feature type="signal peptide" evidence="1">
    <location>
        <begin position="1"/>
        <end position="20"/>
    </location>
</feature>
<dbReference type="Proteomes" id="UP000428330">
    <property type="component" value="Chromosome"/>
</dbReference>
<proteinExistence type="predicted"/>
<evidence type="ECO:0000256" key="1">
    <source>
        <dbReference type="SAM" id="SignalP"/>
    </source>
</evidence>
<evidence type="ECO:0000313" key="2">
    <source>
        <dbReference type="EMBL" id="QGX99683.1"/>
    </source>
</evidence>
<evidence type="ECO:0008006" key="4">
    <source>
        <dbReference type="Google" id="ProtNLM"/>
    </source>
</evidence>
<dbReference type="OrthoDB" id="195732at2"/>
<dbReference type="EMBL" id="CP034348">
    <property type="protein sequence ID" value="QGX99683.1"/>
    <property type="molecule type" value="Genomic_DNA"/>
</dbReference>
<keyword evidence="1" id="KW-0732">Signal</keyword>
<dbReference type="RefSeq" id="WP_157708364.1">
    <property type="nucleotide sequence ID" value="NZ_CP034348.1"/>
</dbReference>
<organism evidence="2 3">
    <name type="scientific">Roseovarius faecimaris</name>
    <dbReference type="NCBI Taxonomy" id="2494550"/>
    <lineage>
        <taxon>Bacteria</taxon>
        <taxon>Pseudomonadati</taxon>
        <taxon>Pseudomonadota</taxon>
        <taxon>Alphaproteobacteria</taxon>
        <taxon>Rhodobacterales</taxon>
        <taxon>Roseobacteraceae</taxon>
        <taxon>Roseovarius</taxon>
    </lineage>
</organism>
<accession>A0A6I6IUW4</accession>
<dbReference type="KEGG" id="rom:EI983_15985"/>
<evidence type="ECO:0000313" key="3">
    <source>
        <dbReference type="Proteomes" id="UP000428330"/>
    </source>
</evidence>